<dbReference type="Proteomes" id="UP001208054">
    <property type="component" value="Unassembled WGS sequence"/>
</dbReference>
<evidence type="ECO:0000313" key="2">
    <source>
        <dbReference type="Proteomes" id="UP001208054"/>
    </source>
</evidence>
<name>A0ABT2XLG5_9GAMM</name>
<keyword evidence="2" id="KW-1185">Reference proteome</keyword>
<gene>
    <name evidence="1" type="ORF">KYJ44_19610</name>
</gene>
<evidence type="ECO:0000313" key="1">
    <source>
        <dbReference type="EMBL" id="MCV0326526.1"/>
    </source>
</evidence>
<accession>A0ABT2XLG5</accession>
<dbReference type="EMBL" id="JAHWBK010000015">
    <property type="protein sequence ID" value="MCV0326526.1"/>
    <property type="molecule type" value="Genomic_DNA"/>
</dbReference>
<protein>
    <submittedName>
        <fullName evidence="1">Uncharacterized protein</fullName>
    </submittedName>
</protein>
<comment type="caution">
    <text evidence="1">The sequence shown here is derived from an EMBL/GenBank/DDBJ whole genome shotgun (WGS) entry which is preliminary data.</text>
</comment>
<dbReference type="RefSeq" id="WP_197612541.1">
    <property type="nucleotide sequence ID" value="NZ_CP155568.1"/>
</dbReference>
<sequence>MGKYQVFFDVRKGSNSTGVNTVVEAESDYMAAKLAEAKLRRSWPSYSDYTWSATKIVKR</sequence>
<organism evidence="1 2">
    <name type="scientific">Stenotrophomonas riyadhensis</name>
    <dbReference type="NCBI Taxonomy" id="2859893"/>
    <lineage>
        <taxon>Bacteria</taxon>
        <taxon>Pseudomonadati</taxon>
        <taxon>Pseudomonadota</taxon>
        <taxon>Gammaproteobacteria</taxon>
        <taxon>Lysobacterales</taxon>
        <taxon>Lysobacteraceae</taxon>
        <taxon>Stenotrophomonas</taxon>
    </lineage>
</organism>
<proteinExistence type="predicted"/>
<reference evidence="1 2" key="1">
    <citation type="submission" date="2021-07" db="EMBL/GenBank/DDBJ databases">
        <title>Clinical implication of Pseudomonas aeruginosa: further insight on the antimicrobial resistance.</title>
        <authorList>
            <person name="Macori G."/>
            <person name="Fanning S."/>
            <person name="Alqahtani A."/>
        </authorList>
    </citation>
    <scope>NUCLEOTIDE SEQUENCE [LARGE SCALE GENOMIC DNA]</scope>
    <source>
        <strain evidence="1 2">CFS3442</strain>
    </source>
</reference>